<dbReference type="Proteomes" id="UP001331761">
    <property type="component" value="Unassembled WGS sequence"/>
</dbReference>
<dbReference type="InterPro" id="IPR050098">
    <property type="entry name" value="TFPI/VKTCI-like"/>
</dbReference>
<dbReference type="EMBL" id="WIXE01006543">
    <property type="protein sequence ID" value="KAK5981204.1"/>
    <property type="molecule type" value="Genomic_DNA"/>
</dbReference>
<evidence type="ECO:0000313" key="8">
    <source>
        <dbReference type="Proteomes" id="UP001331761"/>
    </source>
</evidence>
<dbReference type="GO" id="GO:0004867">
    <property type="term" value="F:serine-type endopeptidase inhibitor activity"/>
    <property type="evidence" value="ECO:0007669"/>
    <property type="project" value="UniProtKB-KW"/>
</dbReference>
<proteinExistence type="predicted"/>
<evidence type="ECO:0000256" key="1">
    <source>
        <dbReference type="ARBA" id="ARBA00022690"/>
    </source>
</evidence>
<evidence type="ECO:0000256" key="4">
    <source>
        <dbReference type="SAM" id="SignalP"/>
    </source>
</evidence>
<keyword evidence="4" id="KW-0732">Signal</keyword>
<dbReference type="EMBL" id="WIXE01018605">
    <property type="protein sequence ID" value="KAK5970776.1"/>
    <property type="molecule type" value="Genomic_DNA"/>
</dbReference>
<gene>
    <name evidence="7" type="ORF">GCK32_006729</name>
    <name evidence="6" type="ORF">GCK32_006746</name>
</gene>
<keyword evidence="3" id="KW-1015">Disulfide bond</keyword>
<dbReference type="Pfam" id="PF00014">
    <property type="entry name" value="Kunitz_BPTI"/>
    <property type="match status" value="1"/>
</dbReference>
<dbReference type="SUPFAM" id="SSF57362">
    <property type="entry name" value="BPTI-like"/>
    <property type="match status" value="1"/>
</dbReference>
<keyword evidence="8" id="KW-1185">Reference proteome</keyword>
<evidence type="ECO:0000313" key="7">
    <source>
        <dbReference type="EMBL" id="KAK5981204.1"/>
    </source>
</evidence>
<evidence type="ECO:0000259" key="5">
    <source>
        <dbReference type="PROSITE" id="PS50279"/>
    </source>
</evidence>
<dbReference type="CDD" id="cd00109">
    <property type="entry name" value="Kunitz-type"/>
    <property type="match status" value="1"/>
</dbReference>
<dbReference type="GO" id="GO:0005615">
    <property type="term" value="C:extracellular space"/>
    <property type="evidence" value="ECO:0007669"/>
    <property type="project" value="TreeGrafter"/>
</dbReference>
<name>A0AAN8FQ56_TRICO</name>
<dbReference type="AlphaFoldDB" id="A0AAN8FQ56"/>
<accession>A0AAN8FQ56</accession>
<feature type="signal peptide" evidence="4">
    <location>
        <begin position="1"/>
        <end position="17"/>
    </location>
</feature>
<dbReference type="PRINTS" id="PR00759">
    <property type="entry name" value="BASICPTASE"/>
</dbReference>
<organism evidence="7 8">
    <name type="scientific">Trichostrongylus colubriformis</name>
    <name type="common">Black scour worm</name>
    <dbReference type="NCBI Taxonomy" id="6319"/>
    <lineage>
        <taxon>Eukaryota</taxon>
        <taxon>Metazoa</taxon>
        <taxon>Ecdysozoa</taxon>
        <taxon>Nematoda</taxon>
        <taxon>Chromadorea</taxon>
        <taxon>Rhabditida</taxon>
        <taxon>Rhabditina</taxon>
        <taxon>Rhabditomorpha</taxon>
        <taxon>Strongyloidea</taxon>
        <taxon>Trichostrongylidae</taxon>
        <taxon>Trichostrongylus</taxon>
    </lineage>
</organism>
<dbReference type="PANTHER" id="PTHR10083">
    <property type="entry name" value="KUNITZ-TYPE PROTEASE INHIBITOR-RELATED"/>
    <property type="match status" value="1"/>
</dbReference>
<evidence type="ECO:0000256" key="2">
    <source>
        <dbReference type="ARBA" id="ARBA00022900"/>
    </source>
</evidence>
<protein>
    <submittedName>
        <fullName evidence="7">Kunitz-type serine protease inhibitor A</fullName>
    </submittedName>
</protein>
<dbReference type="SMART" id="SM00131">
    <property type="entry name" value="KU"/>
    <property type="match status" value="1"/>
</dbReference>
<reference evidence="7 8" key="1">
    <citation type="submission" date="2019-10" db="EMBL/GenBank/DDBJ databases">
        <title>Assembly and Annotation for the nematode Trichostrongylus colubriformis.</title>
        <authorList>
            <person name="Martin J."/>
        </authorList>
    </citation>
    <scope>NUCLEOTIDE SEQUENCE [LARGE SCALE GENOMIC DNA]</scope>
    <source>
        <strain evidence="7">G859</strain>
        <tissue evidence="7">Whole worm</tissue>
    </source>
</reference>
<sequence>MKRIVVLGLASLMIVTARNPVCDLDIEPGKCRGTIPSYGYSKYDLMCIPFTYGGCGGNGNRFRKQEECERACEDDLLLAGS</sequence>
<dbReference type="InterPro" id="IPR002223">
    <property type="entry name" value="Kunitz_BPTI"/>
</dbReference>
<dbReference type="PROSITE" id="PS00280">
    <property type="entry name" value="BPTI_KUNITZ_1"/>
    <property type="match status" value="1"/>
</dbReference>
<comment type="caution">
    <text evidence="7">The sequence shown here is derived from an EMBL/GenBank/DDBJ whole genome shotgun (WGS) entry which is preliminary data.</text>
</comment>
<feature type="domain" description="BPTI/Kunitz inhibitor" evidence="5">
    <location>
        <begin position="22"/>
        <end position="72"/>
    </location>
</feature>
<evidence type="ECO:0000313" key="6">
    <source>
        <dbReference type="EMBL" id="KAK5970776.1"/>
    </source>
</evidence>
<keyword evidence="2 7" id="KW-0722">Serine protease inhibitor</keyword>
<dbReference type="PANTHER" id="PTHR10083:SF374">
    <property type="entry name" value="BPTI_KUNITZ INHIBITOR DOMAIN-CONTAINING PROTEIN"/>
    <property type="match status" value="1"/>
</dbReference>
<dbReference type="InterPro" id="IPR020901">
    <property type="entry name" value="Prtase_inh_Kunz-CS"/>
</dbReference>
<evidence type="ECO:0000256" key="3">
    <source>
        <dbReference type="ARBA" id="ARBA00023157"/>
    </source>
</evidence>
<feature type="chain" id="PRO_5044710859" evidence="4">
    <location>
        <begin position="18"/>
        <end position="81"/>
    </location>
</feature>
<dbReference type="PROSITE" id="PS50279">
    <property type="entry name" value="BPTI_KUNITZ_2"/>
    <property type="match status" value="1"/>
</dbReference>
<dbReference type="InterPro" id="IPR036880">
    <property type="entry name" value="Kunitz_BPTI_sf"/>
</dbReference>
<dbReference type="FunFam" id="4.10.410.10:FF:000020">
    <property type="entry name" value="Collagen, type VI, alpha 3"/>
    <property type="match status" value="1"/>
</dbReference>
<keyword evidence="1 7" id="KW-0646">Protease inhibitor</keyword>
<dbReference type="Gene3D" id="4.10.410.10">
    <property type="entry name" value="Pancreatic trypsin inhibitor Kunitz domain"/>
    <property type="match status" value="1"/>
</dbReference>